<dbReference type="InterPro" id="IPR005883">
    <property type="entry name" value="PilM"/>
</dbReference>
<dbReference type="EMBL" id="QNQT01000014">
    <property type="protein sequence ID" value="RDU35047.1"/>
    <property type="molecule type" value="Genomic_DNA"/>
</dbReference>
<dbReference type="AlphaFoldDB" id="A0A3D8GL69"/>
<dbReference type="InterPro" id="IPR043129">
    <property type="entry name" value="ATPase_NBD"/>
</dbReference>
<dbReference type="Proteomes" id="UP000257144">
    <property type="component" value="Unassembled WGS sequence"/>
</dbReference>
<evidence type="ECO:0000313" key="1">
    <source>
        <dbReference type="EMBL" id="RDU35047.1"/>
    </source>
</evidence>
<accession>A0A3D8GL69</accession>
<dbReference type="PANTHER" id="PTHR32432">
    <property type="entry name" value="CELL DIVISION PROTEIN FTSA-RELATED"/>
    <property type="match status" value="1"/>
</dbReference>
<name>A0A3D8GL69_9BACI</name>
<dbReference type="Gene3D" id="3.30.420.40">
    <property type="match status" value="1"/>
</dbReference>
<proteinExistence type="predicted"/>
<sequence length="331" mass="37657">MAFSLSFGNKRIINLIFNDHSIRYLELKSVNPPIALKWGERFLPPGIISDGKITDGETLATILDECIEEWKVQRRQVNFIVPDPLVIIRKIAIPMDIQEDELKSHLYMELGSSIHLPFEDPVFDVYPLGEKDGKKELLLFASPEKFVMEYAGVLSGLKLQPVAADISPLALYRIYYMMDKAQREETLFTAHINLTSVSMCVFEGHIPFFMRQFPLDFDLDKWDVRRDRSSGCEYVFKGDSAELRNQFSSIYSEMGKLMDFYRYSVSGGVKGVTKILLDGDHPMLDKIHKDLGEQFGLPVVTLPSEAIHNGRNRILPPSHTLALGLALKEVK</sequence>
<dbReference type="SUPFAM" id="SSF53067">
    <property type="entry name" value="Actin-like ATPase domain"/>
    <property type="match status" value="1"/>
</dbReference>
<organism evidence="1 2">
    <name type="scientific">Neobacillus piezotolerans</name>
    <dbReference type="NCBI Taxonomy" id="2259171"/>
    <lineage>
        <taxon>Bacteria</taxon>
        <taxon>Bacillati</taxon>
        <taxon>Bacillota</taxon>
        <taxon>Bacilli</taxon>
        <taxon>Bacillales</taxon>
        <taxon>Bacillaceae</taxon>
        <taxon>Neobacillus</taxon>
    </lineage>
</organism>
<dbReference type="RefSeq" id="WP_115453787.1">
    <property type="nucleotide sequence ID" value="NZ_QNQT01000014.1"/>
</dbReference>
<gene>
    <name evidence="1" type="ORF">DRW41_19905</name>
</gene>
<evidence type="ECO:0000313" key="2">
    <source>
        <dbReference type="Proteomes" id="UP000257144"/>
    </source>
</evidence>
<protein>
    <submittedName>
        <fullName evidence="1">Pilus assembly protein PilM</fullName>
    </submittedName>
</protein>
<dbReference type="PANTHER" id="PTHR32432:SF3">
    <property type="entry name" value="ETHANOLAMINE UTILIZATION PROTEIN EUTJ"/>
    <property type="match status" value="1"/>
</dbReference>
<keyword evidence="2" id="KW-1185">Reference proteome</keyword>
<comment type="caution">
    <text evidence="1">The sequence shown here is derived from an EMBL/GenBank/DDBJ whole genome shotgun (WGS) entry which is preliminary data.</text>
</comment>
<dbReference type="OrthoDB" id="2690797at2"/>
<reference evidence="1 2" key="1">
    <citation type="submission" date="2018-07" db="EMBL/GenBank/DDBJ databases">
        <title>Bacillus sp. YLB-04 draft genome sequence.</title>
        <authorList>
            <person name="Yu L."/>
            <person name="Tang X."/>
        </authorList>
    </citation>
    <scope>NUCLEOTIDE SEQUENCE [LARGE SCALE GENOMIC DNA]</scope>
    <source>
        <strain evidence="1 2">YLB-04</strain>
    </source>
</reference>
<dbReference type="Pfam" id="PF11104">
    <property type="entry name" value="PilM_2"/>
    <property type="match status" value="1"/>
</dbReference>
<dbReference type="InterPro" id="IPR050696">
    <property type="entry name" value="FtsA/MreB"/>
</dbReference>